<dbReference type="PROSITE" id="PS00150">
    <property type="entry name" value="ACYLPHOSPHATASE_1"/>
    <property type="match status" value="1"/>
</dbReference>
<dbReference type="EMBL" id="JBBMFK010000004">
    <property type="protein sequence ID" value="MEQ2442661.1"/>
    <property type="molecule type" value="Genomic_DNA"/>
</dbReference>
<dbReference type="Gene3D" id="3.30.70.100">
    <property type="match status" value="1"/>
</dbReference>
<dbReference type="PROSITE" id="PS51160">
    <property type="entry name" value="ACYLPHOSPHATASE_3"/>
    <property type="match status" value="1"/>
</dbReference>
<name>A0ABV1E8A4_9FIRM</name>
<dbReference type="InterPro" id="IPR001792">
    <property type="entry name" value="Acylphosphatase-like_dom"/>
</dbReference>
<reference evidence="9 10" key="1">
    <citation type="submission" date="2024-03" db="EMBL/GenBank/DDBJ databases">
        <title>Human intestinal bacterial collection.</title>
        <authorList>
            <person name="Pauvert C."/>
            <person name="Hitch T.C.A."/>
            <person name="Clavel T."/>
        </authorList>
    </citation>
    <scope>NUCLEOTIDE SEQUENCE [LARGE SCALE GENOMIC DNA]</scope>
    <source>
        <strain evidence="9 10">CLA-AP-H29</strain>
    </source>
</reference>
<evidence type="ECO:0000259" key="8">
    <source>
        <dbReference type="PROSITE" id="PS51160"/>
    </source>
</evidence>
<gene>
    <name evidence="9" type="ORF">WMO64_04195</name>
</gene>
<dbReference type="SUPFAM" id="SSF54975">
    <property type="entry name" value="Acylphosphatase/BLUF domain-like"/>
    <property type="match status" value="1"/>
</dbReference>
<evidence type="ECO:0000256" key="3">
    <source>
        <dbReference type="ARBA" id="ARBA00015991"/>
    </source>
</evidence>
<dbReference type="Pfam" id="PF00708">
    <property type="entry name" value="Acylphosphatase"/>
    <property type="match status" value="1"/>
</dbReference>
<evidence type="ECO:0000256" key="7">
    <source>
        <dbReference type="RuleBase" id="RU004168"/>
    </source>
</evidence>
<feature type="domain" description="Acylphosphatase-like" evidence="8">
    <location>
        <begin position="3"/>
        <end position="93"/>
    </location>
</feature>
<dbReference type="InterPro" id="IPR020456">
    <property type="entry name" value="Acylphosphatase"/>
</dbReference>
<comment type="similarity">
    <text evidence="1 7">Belongs to the acylphosphatase family.</text>
</comment>
<dbReference type="PRINTS" id="PR00112">
    <property type="entry name" value="ACYLPHPHTASE"/>
</dbReference>
<dbReference type="EC" id="3.6.1.7" evidence="2 5"/>
<dbReference type="PANTHER" id="PTHR47268">
    <property type="entry name" value="ACYLPHOSPHATASE"/>
    <property type="match status" value="1"/>
</dbReference>
<evidence type="ECO:0000313" key="10">
    <source>
        <dbReference type="Proteomes" id="UP001464378"/>
    </source>
</evidence>
<dbReference type="InterPro" id="IPR017968">
    <property type="entry name" value="Acylphosphatase_CS"/>
</dbReference>
<evidence type="ECO:0000256" key="6">
    <source>
        <dbReference type="RuleBase" id="RU000553"/>
    </source>
</evidence>
<evidence type="ECO:0000256" key="2">
    <source>
        <dbReference type="ARBA" id="ARBA00012150"/>
    </source>
</evidence>
<dbReference type="InterPro" id="IPR036046">
    <property type="entry name" value="Acylphosphatase-like_dom_sf"/>
</dbReference>
<organism evidence="9 10">
    <name type="scientific">Pseudoflavonifractor intestinihominis</name>
    <dbReference type="NCBI Taxonomy" id="3133171"/>
    <lineage>
        <taxon>Bacteria</taxon>
        <taxon>Bacillati</taxon>
        <taxon>Bacillota</taxon>
        <taxon>Clostridia</taxon>
        <taxon>Eubacteriales</taxon>
        <taxon>Oscillospiraceae</taxon>
        <taxon>Pseudoflavonifractor</taxon>
    </lineage>
</organism>
<comment type="caution">
    <text evidence="9">The sequence shown here is derived from an EMBL/GenBank/DDBJ whole genome shotgun (WGS) entry which is preliminary data.</text>
</comment>
<comment type="catalytic activity">
    <reaction evidence="4 5 6">
        <text>an acyl phosphate + H2O = a carboxylate + phosphate + H(+)</text>
        <dbReference type="Rhea" id="RHEA:14965"/>
        <dbReference type="ChEBI" id="CHEBI:15377"/>
        <dbReference type="ChEBI" id="CHEBI:15378"/>
        <dbReference type="ChEBI" id="CHEBI:29067"/>
        <dbReference type="ChEBI" id="CHEBI:43474"/>
        <dbReference type="ChEBI" id="CHEBI:59918"/>
        <dbReference type="EC" id="3.6.1.7"/>
    </reaction>
</comment>
<evidence type="ECO:0000256" key="1">
    <source>
        <dbReference type="ARBA" id="ARBA00005614"/>
    </source>
</evidence>
<evidence type="ECO:0000313" key="9">
    <source>
        <dbReference type="EMBL" id="MEQ2442661.1"/>
    </source>
</evidence>
<evidence type="ECO:0000256" key="4">
    <source>
        <dbReference type="ARBA" id="ARBA00047645"/>
    </source>
</evidence>
<evidence type="ECO:0000256" key="5">
    <source>
        <dbReference type="PROSITE-ProRule" id="PRU00520"/>
    </source>
</evidence>
<dbReference type="Proteomes" id="UP001464378">
    <property type="component" value="Unassembled WGS sequence"/>
</dbReference>
<dbReference type="PANTHER" id="PTHR47268:SF4">
    <property type="entry name" value="ACYLPHOSPHATASE"/>
    <property type="match status" value="1"/>
</dbReference>
<dbReference type="RefSeq" id="WP_294522651.1">
    <property type="nucleotide sequence ID" value="NZ_JBBMFK010000004.1"/>
</dbReference>
<feature type="active site" evidence="5">
    <location>
        <position position="36"/>
    </location>
</feature>
<keyword evidence="10" id="KW-1185">Reference proteome</keyword>
<protein>
    <recommendedName>
        <fullName evidence="3 5">Acylphosphatase</fullName>
        <ecNumber evidence="2 5">3.6.1.7</ecNumber>
    </recommendedName>
</protein>
<feature type="active site" evidence="5">
    <location>
        <position position="18"/>
    </location>
</feature>
<dbReference type="PROSITE" id="PS00151">
    <property type="entry name" value="ACYLPHOSPHATASE_2"/>
    <property type="match status" value="1"/>
</dbReference>
<keyword evidence="5 6" id="KW-0378">Hydrolase</keyword>
<sequence>MVRLYIRVSGRVQGVGFRWFTCATAARLDLTGWVRNREDGDVEMEVQGDEGPVEEFVRAVSRGPRYALVDSVERHALTPEEGERSFHERGSLW</sequence>
<accession>A0ABV1E8A4</accession>
<proteinExistence type="inferred from homology"/>